<dbReference type="AlphaFoldDB" id="A0A1A8WJ94"/>
<evidence type="ECO:0000256" key="2">
    <source>
        <dbReference type="SAM" id="Phobius"/>
    </source>
</evidence>
<feature type="transmembrane region" description="Helical" evidence="2">
    <location>
        <begin position="12"/>
        <end position="31"/>
    </location>
</feature>
<evidence type="ECO:0000313" key="4">
    <source>
        <dbReference type="Proteomes" id="UP000078597"/>
    </source>
</evidence>
<reference evidence="4" key="1">
    <citation type="submission" date="2016-05" db="EMBL/GenBank/DDBJ databases">
        <authorList>
            <person name="Naeem Raeece"/>
        </authorList>
    </citation>
    <scope>NUCLEOTIDE SEQUENCE [LARGE SCALE GENOMIC DNA]</scope>
</reference>
<protein>
    <submittedName>
        <fullName evidence="3">Uncharacterized protein</fullName>
    </submittedName>
</protein>
<proteinExistence type="predicted"/>
<name>A0A1A8WJ94_PLAMA</name>
<accession>A0A1A8WJ94</accession>
<keyword evidence="2" id="KW-1133">Transmembrane helix</keyword>
<feature type="region of interest" description="Disordered" evidence="1">
    <location>
        <begin position="321"/>
        <end position="346"/>
    </location>
</feature>
<evidence type="ECO:0000313" key="3">
    <source>
        <dbReference type="EMBL" id="SBS93028.1"/>
    </source>
</evidence>
<feature type="compositionally biased region" description="Acidic residues" evidence="1">
    <location>
        <begin position="330"/>
        <end position="344"/>
    </location>
</feature>
<keyword evidence="2" id="KW-0472">Membrane</keyword>
<dbReference type="EMBL" id="FLQW01002343">
    <property type="protein sequence ID" value="SBS93028.1"/>
    <property type="molecule type" value="Genomic_DNA"/>
</dbReference>
<evidence type="ECO:0000256" key="1">
    <source>
        <dbReference type="SAM" id="MobiDB-lite"/>
    </source>
</evidence>
<dbReference type="Proteomes" id="UP000078597">
    <property type="component" value="Unassembled WGS sequence"/>
</dbReference>
<keyword evidence="2" id="KW-0812">Transmembrane</keyword>
<organism evidence="3 4">
    <name type="scientific">Plasmodium malariae</name>
    <dbReference type="NCBI Taxonomy" id="5858"/>
    <lineage>
        <taxon>Eukaryota</taxon>
        <taxon>Sar</taxon>
        <taxon>Alveolata</taxon>
        <taxon>Apicomplexa</taxon>
        <taxon>Aconoidasida</taxon>
        <taxon>Haemosporida</taxon>
        <taxon>Plasmodiidae</taxon>
        <taxon>Plasmodium</taxon>
        <taxon>Plasmodium (Plasmodium)</taxon>
    </lineage>
</organism>
<sequence length="665" mass="79647">MGYLTTPNVKGAFSNSFIFLFYLLVLQYGIAMCNKRSRCTKTQQRSNTFNHIYSVISKDIKLKNKDEYTKRVSDGVKVYEQVKNKSKVYFLPLILKKNAKGETVLYPNEQQDGETEKKRKLERVSSGDKTDHHIGGSRGSKVSKGDKRNERNKETPFEYFENNLHYVKNSIEKLAYHIEQSDFTVVPINYNDILNNHLLDINSFGSFVNVLDFIFYIGKERSRNYSVVFLIYNYRNNEERSTSGDGNNDESTDEPRNSSKEKTEIVNVMKDFMKRHWKYKYELYMKENYLFLFEKKNDLDIQKINEEVILNRKRYYTIKKKKKNEKEKEEEKEEVNEIENENNQENEKQCRHLNKEQNMSIFCFFKNYKPSTLKNLSYDDYFLYNFFSNLKIEVLQEYLKLSSNIQINNIITDMNKMNVNETTDEIEKLLKRFMNIQLNKKVITNSKRIEEIKKKHQSYLLHIILSDILEKYEHNMDILKSYLYQVYKENIKKIKITPNLINDFKKEINYVDNLFEDYNDKMSFRSYFKMKNQIFEKRAYYIYFYNKTNFLQILNETASQIINYYITKGLYVRNYDFSSVLFAKRYSFFNYFVEYISSIFKNKINFTFNYLSPNAFGFSSYKDDISLSPKKDVMITSSEMDQVEKISIPSSSYSKILLSMETHKN</sequence>
<feature type="compositionally biased region" description="Basic and acidic residues" evidence="1">
    <location>
        <begin position="143"/>
        <end position="154"/>
    </location>
</feature>
<feature type="region of interest" description="Disordered" evidence="1">
    <location>
        <begin position="105"/>
        <end position="154"/>
    </location>
</feature>
<feature type="compositionally biased region" description="Basic and acidic residues" evidence="1">
    <location>
        <begin position="114"/>
        <end position="134"/>
    </location>
</feature>
<feature type="region of interest" description="Disordered" evidence="1">
    <location>
        <begin position="240"/>
        <end position="261"/>
    </location>
</feature>
<dbReference type="VEuPathDB" id="PlasmoDB:PmUG01_09015800"/>
<gene>
    <name evidence="3" type="ORF">PMALA_038130</name>
</gene>